<dbReference type="PROSITE" id="PS50995">
    <property type="entry name" value="HTH_MARR_2"/>
    <property type="match status" value="1"/>
</dbReference>
<dbReference type="GO" id="GO:0003677">
    <property type="term" value="F:DNA binding"/>
    <property type="evidence" value="ECO:0007669"/>
    <property type="project" value="UniProtKB-KW"/>
</dbReference>
<evidence type="ECO:0000256" key="1">
    <source>
        <dbReference type="ARBA" id="ARBA00023125"/>
    </source>
</evidence>
<dbReference type="InterPro" id="IPR036390">
    <property type="entry name" value="WH_DNA-bd_sf"/>
</dbReference>
<dbReference type="Pfam" id="PF01047">
    <property type="entry name" value="MarR"/>
    <property type="match status" value="1"/>
</dbReference>
<dbReference type="AlphaFoldDB" id="A0A9X1WQ47"/>
<name>A0A9X1WQ47_9BACL</name>
<dbReference type="InterPro" id="IPR000835">
    <property type="entry name" value="HTH_MarR-typ"/>
</dbReference>
<protein>
    <submittedName>
        <fullName evidence="3">MarR family transcriptional regulator</fullName>
    </submittedName>
</protein>
<reference evidence="3" key="1">
    <citation type="submission" date="2022-04" db="EMBL/GenBank/DDBJ databases">
        <title>Paenibacillus mangrovi sp. nov., a novel endophytic bacterium isolated from bark of Kandelia candel.</title>
        <authorList>
            <person name="Tuo L."/>
        </authorList>
    </citation>
    <scope>NUCLEOTIDE SEQUENCE</scope>
    <source>
        <strain evidence="3">KQZ6P-2</strain>
    </source>
</reference>
<dbReference type="Proteomes" id="UP001139347">
    <property type="component" value="Unassembled WGS sequence"/>
</dbReference>
<dbReference type="InterPro" id="IPR036388">
    <property type="entry name" value="WH-like_DNA-bd_sf"/>
</dbReference>
<dbReference type="PANTHER" id="PTHR33164">
    <property type="entry name" value="TRANSCRIPTIONAL REGULATOR, MARR FAMILY"/>
    <property type="match status" value="1"/>
</dbReference>
<dbReference type="RefSeq" id="WP_244721630.1">
    <property type="nucleotide sequence ID" value="NZ_JALIRP010000002.1"/>
</dbReference>
<dbReference type="GO" id="GO:0003700">
    <property type="term" value="F:DNA-binding transcription factor activity"/>
    <property type="evidence" value="ECO:0007669"/>
    <property type="project" value="InterPro"/>
</dbReference>
<sequence length="142" mass="16319">METLANRLYAAVKSFWWSLETDVCKEMQEFLTGPQLFMLGYIHSERKCNLSKVADRLEVKPSAVTVMVDRLEKSGFVVRSQDPADRRVILVEATPLGEEVLAKAIQKRDQRIREHLSRLEPDEVLIVTELCEKMIGLQQDKS</sequence>
<dbReference type="EMBL" id="JALIRP010000002">
    <property type="protein sequence ID" value="MCJ8011240.1"/>
    <property type="molecule type" value="Genomic_DNA"/>
</dbReference>
<dbReference type="Gene3D" id="1.10.10.10">
    <property type="entry name" value="Winged helix-like DNA-binding domain superfamily/Winged helix DNA-binding domain"/>
    <property type="match status" value="1"/>
</dbReference>
<dbReference type="SMART" id="SM00347">
    <property type="entry name" value="HTH_MARR"/>
    <property type="match status" value="1"/>
</dbReference>
<dbReference type="InterPro" id="IPR039422">
    <property type="entry name" value="MarR/SlyA-like"/>
</dbReference>
<dbReference type="PANTHER" id="PTHR33164:SF99">
    <property type="entry name" value="MARR FAMILY REGULATORY PROTEIN"/>
    <property type="match status" value="1"/>
</dbReference>
<feature type="domain" description="HTH marR-type" evidence="2">
    <location>
        <begin position="1"/>
        <end position="136"/>
    </location>
</feature>
<evidence type="ECO:0000259" key="2">
    <source>
        <dbReference type="PROSITE" id="PS50995"/>
    </source>
</evidence>
<dbReference type="PRINTS" id="PR00598">
    <property type="entry name" value="HTHMARR"/>
</dbReference>
<proteinExistence type="predicted"/>
<keyword evidence="1" id="KW-0238">DNA-binding</keyword>
<gene>
    <name evidence="3" type="ORF">MUG84_05695</name>
</gene>
<accession>A0A9X1WQ47</accession>
<dbReference type="SUPFAM" id="SSF46785">
    <property type="entry name" value="Winged helix' DNA-binding domain"/>
    <property type="match status" value="1"/>
</dbReference>
<dbReference type="GO" id="GO:0006950">
    <property type="term" value="P:response to stress"/>
    <property type="evidence" value="ECO:0007669"/>
    <property type="project" value="TreeGrafter"/>
</dbReference>
<evidence type="ECO:0000313" key="3">
    <source>
        <dbReference type="EMBL" id="MCJ8011240.1"/>
    </source>
</evidence>
<organism evidence="3 4">
    <name type="scientific">Paenibacillus mangrovi</name>
    <dbReference type="NCBI Taxonomy" id="2931978"/>
    <lineage>
        <taxon>Bacteria</taxon>
        <taxon>Bacillati</taxon>
        <taxon>Bacillota</taxon>
        <taxon>Bacilli</taxon>
        <taxon>Bacillales</taxon>
        <taxon>Paenibacillaceae</taxon>
        <taxon>Paenibacillus</taxon>
    </lineage>
</organism>
<comment type="caution">
    <text evidence="3">The sequence shown here is derived from an EMBL/GenBank/DDBJ whole genome shotgun (WGS) entry which is preliminary data.</text>
</comment>
<evidence type="ECO:0000313" key="4">
    <source>
        <dbReference type="Proteomes" id="UP001139347"/>
    </source>
</evidence>
<keyword evidence="4" id="KW-1185">Reference proteome</keyword>